<reference evidence="2 3" key="1">
    <citation type="submission" date="2024-05" db="EMBL/GenBank/DDBJ databases">
        <title>De novo assembly of an allotetraploid wild potato.</title>
        <authorList>
            <person name="Hosaka A.J."/>
        </authorList>
    </citation>
    <scope>NUCLEOTIDE SEQUENCE [LARGE SCALE GENOMIC DNA]</scope>
    <source>
        <tissue evidence="2">Young leaves</tissue>
    </source>
</reference>
<protein>
    <submittedName>
        <fullName evidence="2">Uncharacterized protein</fullName>
    </submittedName>
</protein>
<dbReference type="AlphaFoldDB" id="A0ABD2RGL5"/>
<keyword evidence="1" id="KW-1133">Transmembrane helix</keyword>
<comment type="caution">
    <text evidence="2">The sequence shown here is derived from an EMBL/GenBank/DDBJ whole genome shotgun (WGS) entry which is preliminary data.</text>
</comment>
<sequence>MFFSINFLPLFLFNLLIFIFLILSKTIFSLGALSYLSGVSISDSKLLFIFSFDSLVLLSIKFFKFSSSSQVPHHFSMNCFPSHIRDDPILFEDPTSKMRIIWIA</sequence>
<evidence type="ECO:0000256" key="1">
    <source>
        <dbReference type="SAM" id="Phobius"/>
    </source>
</evidence>
<gene>
    <name evidence="2" type="ORF">AABB24_034377</name>
</gene>
<dbReference type="Proteomes" id="UP001627284">
    <property type="component" value="Unassembled WGS sequence"/>
</dbReference>
<evidence type="ECO:0000313" key="2">
    <source>
        <dbReference type="EMBL" id="KAL3330517.1"/>
    </source>
</evidence>
<organism evidence="2 3">
    <name type="scientific">Solanum stoloniferum</name>
    <dbReference type="NCBI Taxonomy" id="62892"/>
    <lineage>
        <taxon>Eukaryota</taxon>
        <taxon>Viridiplantae</taxon>
        <taxon>Streptophyta</taxon>
        <taxon>Embryophyta</taxon>
        <taxon>Tracheophyta</taxon>
        <taxon>Spermatophyta</taxon>
        <taxon>Magnoliopsida</taxon>
        <taxon>eudicotyledons</taxon>
        <taxon>Gunneridae</taxon>
        <taxon>Pentapetalae</taxon>
        <taxon>asterids</taxon>
        <taxon>lamiids</taxon>
        <taxon>Solanales</taxon>
        <taxon>Solanaceae</taxon>
        <taxon>Solanoideae</taxon>
        <taxon>Solaneae</taxon>
        <taxon>Solanum</taxon>
    </lineage>
</organism>
<dbReference type="EMBL" id="JBJKTR010000020">
    <property type="protein sequence ID" value="KAL3330517.1"/>
    <property type="molecule type" value="Genomic_DNA"/>
</dbReference>
<keyword evidence="1" id="KW-0472">Membrane</keyword>
<proteinExistence type="predicted"/>
<accession>A0ABD2RGL5</accession>
<evidence type="ECO:0000313" key="3">
    <source>
        <dbReference type="Proteomes" id="UP001627284"/>
    </source>
</evidence>
<name>A0ABD2RGL5_9SOLN</name>
<feature type="transmembrane region" description="Helical" evidence="1">
    <location>
        <begin position="12"/>
        <end position="34"/>
    </location>
</feature>
<keyword evidence="1" id="KW-0812">Transmembrane</keyword>
<keyword evidence="3" id="KW-1185">Reference proteome</keyword>